<dbReference type="EMBL" id="QFPW01000012">
    <property type="protein sequence ID" value="PZQ48368.1"/>
    <property type="molecule type" value="Genomic_DNA"/>
</dbReference>
<name>A0A2W5N739_RHOSU</name>
<proteinExistence type="predicted"/>
<evidence type="ECO:0000313" key="1">
    <source>
        <dbReference type="EMBL" id="PZQ48368.1"/>
    </source>
</evidence>
<accession>A0A2W5N739</accession>
<dbReference type="AlphaFoldDB" id="A0A2W5N739"/>
<sequence length="102" mass="10907">MKTYLGDRTIDGVVVTVDGADLPTHAEAKQFTDAMFEWGFDGAAATQLAFAILYDHTGDAARAGALAPEFMRAVTANFGNEWELTSADVEEAIARLDAPVAR</sequence>
<gene>
    <name evidence="1" type="ORF">DI556_14575</name>
</gene>
<comment type="caution">
    <text evidence="1">The sequence shown here is derived from an EMBL/GenBank/DDBJ whole genome shotgun (WGS) entry which is preliminary data.</text>
</comment>
<dbReference type="Pfam" id="PF19663">
    <property type="entry name" value="DUF6166"/>
    <property type="match status" value="1"/>
</dbReference>
<protein>
    <submittedName>
        <fullName evidence="1">Uncharacterized protein</fullName>
    </submittedName>
</protein>
<reference evidence="1 2" key="1">
    <citation type="submission" date="2017-08" db="EMBL/GenBank/DDBJ databases">
        <title>Infants hospitalized years apart are colonized by the same room-sourced microbial strains.</title>
        <authorList>
            <person name="Brooks B."/>
            <person name="Olm M.R."/>
            <person name="Firek B.A."/>
            <person name="Baker R."/>
            <person name="Thomas B.C."/>
            <person name="Morowitz M.J."/>
            <person name="Banfield J.F."/>
        </authorList>
    </citation>
    <scope>NUCLEOTIDE SEQUENCE [LARGE SCALE GENOMIC DNA]</scope>
    <source>
        <strain evidence="1">S2_005_002_R2_34</strain>
    </source>
</reference>
<dbReference type="InterPro" id="IPR046164">
    <property type="entry name" value="DUF6166"/>
</dbReference>
<organism evidence="1 2">
    <name type="scientific">Rhodovulum sulfidophilum</name>
    <name type="common">Rhodobacter sulfidophilus</name>
    <dbReference type="NCBI Taxonomy" id="35806"/>
    <lineage>
        <taxon>Bacteria</taxon>
        <taxon>Pseudomonadati</taxon>
        <taxon>Pseudomonadota</taxon>
        <taxon>Alphaproteobacteria</taxon>
        <taxon>Rhodobacterales</taxon>
        <taxon>Paracoccaceae</taxon>
        <taxon>Rhodovulum</taxon>
    </lineage>
</organism>
<evidence type="ECO:0000313" key="2">
    <source>
        <dbReference type="Proteomes" id="UP000249185"/>
    </source>
</evidence>
<dbReference type="Proteomes" id="UP000249185">
    <property type="component" value="Unassembled WGS sequence"/>
</dbReference>